<dbReference type="InterPro" id="IPR001611">
    <property type="entry name" value="Leu-rich_rpt"/>
</dbReference>
<dbReference type="PANTHER" id="PTHR48051:SF1">
    <property type="entry name" value="RAS SUPPRESSOR PROTEIN 1"/>
    <property type="match status" value="1"/>
</dbReference>
<evidence type="ECO:0000256" key="1">
    <source>
        <dbReference type="ARBA" id="ARBA00022614"/>
    </source>
</evidence>
<dbReference type="Proteomes" id="UP001224775">
    <property type="component" value="Unassembled WGS sequence"/>
</dbReference>
<keyword evidence="6" id="KW-1185">Reference proteome</keyword>
<dbReference type="GO" id="GO:0005737">
    <property type="term" value="C:cytoplasm"/>
    <property type="evidence" value="ECO:0007669"/>
    <property type="project" value="TreeGrafter"/>
</dbReference>
<gene>
    <name evidence="5" type="ORF">QTG54_001290</name>
</gene>
<dbReference type="InterPro" id="IPR003591">
    <property type="entry name" value="Leu-rich_rpt_typical-subtyp"/>
</dbReference>
<name>A0AAD9DHG5_9STRA</name>
<dbReference type="Pfam" id="PF23598">
    <property type="entry name" value="LRR_14"/>
    <property type="match status" value="1"/>
</dbReference>
<dbReference type="SMART" id="SM00369">
    <property type="entry name" value="LRR_TYP"/>
    <property type="match status" value="4"/>
</dbReference>
<dbReference type="PROSITE" id="PS51450">
    <property type="entry name" value="LRR"/>
    <property type="match status" value="3"/>
</dbReference>
<sequence length="775" mass="88683">MSFLYNSKERQKIADRLRVRQRSIDRIQSNKDIASKQRQDDETWKQACDVADGTVRISWQELPIVSERVYKYKSTYGKDLIHLALDGITMSSLQNIPQHCQALRHLSLASNSIDDISGIHHLTNLQYLNLLRNQLTTLPADIGVNLQRLELANNKLSDIPSSIGELTKLTHLNLESNELANLPRAFGQLRCEVLNLNNNNFVSVPDCILSMNSLRRLSVIGNELTSLPIGLQRFMVLEVLLASRNKISILPDSIVEVPMLRELWLDNNQISSLPKDFHRITKLQVLKLEGNVDMIYPSADVVAMGAKEVLRWSKTRVSRNRVEKVRNIVQSLGEVLQQIERYKVGGELHESVFRVVDDHSYQFPPDALWSLLLPELNQVWSNPDIFAGGMNSFPFERREVEQAIFQFKDAAGSIVRKNSSAKFRKCSCSQACKPTNDGWMCTRPALLLRMNMVYEENMIEKRRLQAFEKKVADAAKTAESIANNYLTTDDGMMMVRDEAEKRIASSREVSKQSTQPTSRSSFASTISIITSSLRGNRESFKAQRKRIEADVRKEYTEEEVAKSTAKVREENDKVHRIMEKWIGNGVCDIFWGWRDLVQASKKHRRNLARAMLREDRRHYEKDVTSYELKTLELTKYDEMYDQYSDLPVWIHRDTNETLYDKPANTLTYPERPNSLLDDKGEPLTPRTIARLEASSSSEDESYSSSSSLSGDDNSVQSDAHEENTDESATKPDIVKLSGKDAELEYAKKRVLEKRRSRIVEVATKVKDVSDEIEIE</sequence>
<keyword evidence="1" id="KW-0433">Leucine-rich repeat</keyword>
<proteinExistence type="predicted"/>
<dbReference type="PANTHER" id="PTHR48051">
    <property type="match status" value="1"/>
</dbReference>
<dbReference type="Gene3D" id="3.80.10.10">
    <property type="entry name" value="Ribonuclease Inhibitor"/>
    <property type="match status" value="2"/>
</dbReference>
<evidence type="ECO:0000313" key="6">
    <source>
        <dbReference type="Proteomes" id="UP001224775"/>
    </source>
</evidence>
<reference evidence="5" key="1">
    <citation type="submission" date="2023-06" db="EMBL/GenBank/DDBJ databases">
        <title>Survivors Of The Sea: Transcriptome response of Skeletonema marinoi to long-term dormancy.</title>
        <authorList>
            <person name="Pinder M.I.M."/>
            <person name="Kourtchenko O."/>
            <person name="Robertson E.K."/>
            <person name="Larsson T."/>
            <person name="Maumus F."/>
            <person name="Osuna-Cruz C.M."/>
            <person name="Vancaester E."/>
            <person name="Stenow R."/>
            <person name="Vandepoele K."/>
            <person name="Ploug H."/>
            <person name="Bruchert V."/>
            <person name="Godhe A."/>
            <person name="Topel M."/>
        </authorList>
    </citation>
    <scope>NUCLEOTIDE SEQUENCE</scope>
    <source>
        <strain evidence="5">R05AC</strain>
    </source>
</reference>
<dbReference type="Pfam" id="PF00560">
    <property type="entry name" value="LRR_1"/>
    <property type="match status" value="1"/>
</dbReference>
<dbReference type="FunFam" id="3.80.10.10:FF:001164">
    <property type="entry name" value="GH01279p"/>
    <property type="match status" value="1"/>
</dbReference>
<evidence type="ECO:0000256" key="2">
    <source>
        <dbReference type="ARBA" id="ARBA00022737"/>
    </source>
</evidence>
<evidence type="ECO:0000256" key="3">
    <source>
        <dbReference type="SAM" id="MobiDB-lite"/>
    </source>
</evidence>
<dbReference type="InterPro" id="IPR055414">
    <property type="entry name" value="LRR_R13L4/SHOC2-like"/>
</dbReference>
<dbReference type="InterPro" id="IPR032675">
    <property type="entry name" value="LRR_dom_sf"/>
</dbReference>
<feature type="compositionally biased region" description="Low complexity" evidence="3">
    <location>
        <begin position="692"/>
        <end position="717"/>
    </location>
</feature>
<evidence type="ECO:0000313" key="5">
    <source>
        <dbReference type="EMBL" id="KAK1747327.1"/>
    </source>
</evidence>
<organism evidence="5 6">
    <name type="scientific">Skeletonema marinoi</name>
    <dbReference type="NCBI Taxonomy" id="267567"/>
    <lineage>
        <taxon>Eukaryota</taxon>
        <taxon>Sar</taxon>
        <taxon>Stramenopiles</taxon>
        <taxon>Ochrophyta</taxon>
        <taxon>Bacillariophyta</taxon>
        <taxon>Coscinodiscophyceae</taxon>
        <taxon>Thalassiosirophycidae</taxon>
        <taxon>Thalassiosirales</taxon>
        <taxon>Skeletonemataceae</taxon>
        <taxon>Skeletonema</taxon>
        <taxon>Skeletonema marinoi-dohrnii complex</taxon>
    </lineage>
</organism>
<dbReference type="SMART" id="SM00364">
    <property type="entry name" value="LRR_BAC"/>
    <property type="match status" value="7"/>
</dbReference>
<protein>
    <submittedName>
        <fullName evidence="5">Leucine-rich repeat domain-containing protein</fullName>
    </submittedName>
</protein>
<keyword evidence="2" id="KW-0677">Repeat</keyword>
<evidence type="ECO:0000259" key="4">
    <source>
        <dbReference type="Pfam" id="PF23598"/>
    </source>
</evidence>
<dbReference type="EMBL" id="JATAAI010000002">
    <property type="protein sequence ID" value="KAK1747327.1"/>
    <property type="molecule type" value="Genomic_DNA"/>
</dbReference>
<dbReference type="InterPro" id="IPR050216">
    <property type="entry name" value="LRR_domain-containing"/>
</dbReference>
<feature type="region of interest" description="Disordered" evidence="3">
    <location>
        <begin position="661"/>
        <end position="738"/>
    </location>
</feature>
<comment type="caution">
    <text evidence="5">The sequence shown here is derived from an EMBL/GenBank/DDBJ whole genome shotgun (WGS) entry which is preliminary data.</text>
</comment>
<accession>A0AAD9DHG5</accession>
<dbReference type="SUPFAM" id="SSF52058">
    <property type="entry name" value="L domain-like"/>
    <property type="match status" value="1"/>
</dbReference>
<feature type="domain" description="Disease resistance R13L4/SHOC-2-like LRR" evidence="4">
    <location>
        <begin position="98"/>
        <end position="219"/>
    </location>
</feature>
<dbReference type="AlphaFoldDB" id="A0AAD9DHG5"/>
<feature type="compositionally biased region" description="Basic and acidic residues" evidence="3">
    <location>
        <begin position="718"/>
        <end position="738"/>
    </location>
</feature>